<protein>
    <submittedName>
        <fullName evidence="2">Uncharacterized protein</fullName>
    </submittedName>
</protein>
<accession>X1IP16</accession>
<reference evidence="2" key="1">
    <citation type="journal article" date="2014" name="Front. Microbiol.">
        <title>High frequency of phylogenetically diverse reductive dehalogenase-homologous genes in deep subseafloor sedimentary metagenomes.</title>
        <authorList>
            <person name="Kawai M."/>
            <person name="Futagami T."/>
            <person name="Toyoda A."/>
            <person name="Takaki Y."/>
            <person name="Nishi S."/>
            <person name="Hori S."/>
            <person name="Arai W."/>
            <person name="Tsubouchi T."/>
            <person name="Morono Y."/>
            <person name="Uchiyama I."/>
            <person name="Ito T."/>
            <person name="Fujiyama A."/>
            <person name="Inagaki F."/>
            <person name="Takami H."/>
        </authorList>
    </citation>
    <scope>NUCLEOTIDE SEQUENCE</scope>
    <source>
        <strain evidence="2">Expedition CK06-06</strain>
    </source>
</reference>
<feature type="compositionally biased region" description="Basic and acidic residues" evidence="1">
    <location>
        <begin position="100"/>
        <end position="120"/>
    </location>
</feature>
<feature type="region of interest" description="Disordered" evidence="1">
    <location>
        <begin position="99"/>
        <end position="120"/>
    </location>
</feature>
<comment type="caution">
    <text evidence="2">The sequence shown here is derived from an EMBL/GenBank/DDBJ whole genome shotgun (WGS) entry which is preliminary data.</text>
</comment>
<evidence type="ECO:0000256" key="1">
    <source>
        <dbReference type="SAM" id="MobiDB-lite"/>
    </source>
</evidence>
<gene>
    <name evidence="2" type="ORF">S03H2_55929</name>
</gene>
<feature type="non-terminal residue" evidence="2">
    <location>
        <position position="236"/>
    </location>
</feature>
<dbReference type="EMBL" id="BARU01035764">
    <property type="protein sequence ID" value="GAH84191.1"/>
    <property type="molecule type" value="Genomic_DNA"/>
</dbReference>
<name>X1IP16_9ZZZZ</name>
<sequence>MANDEAKQEVPEVEGAFTALLKKFGVGLKGGITAETVAENISRTGGEYVFEAPERLAERLATWHEHISPVKRKQILEQWFAEKNIEIPEEAIKVASVKSSDIKKREEDEQKRKQEEEKRKTKFFVDTETGMIRAAKEGETALTWDEAEKVADRIKKERPKDDEEEGKEPAFVLGEKGAWTLNPKARIGFGEFAVFQMYQDSLKKGEPIDPVEELARREEASVRLKEAMGVKGKAED</sequence>
<proteinExistence type="predicted"/>
<organism evidence="2">
    <name type="scientific">marine sediment metagenome</name>
    <dbReference type="NCBI Taxonomy" id="412755"/>
    <lineage>
        <taxon>unclassified sequences</taxon>
        <taxon>metagenomes</taxon>
        <taxon>ecological metagenomes</taxon>
    </lineage>
</organism>
<evidence type="ECO:0000313" key="2">
    <source>
        <dbReference type="EMBL" id="GAH84191.1"/>
    </source>
</evidence>
<dbReference type="AlphaFoldDB" id="X1IP16"/>